<reference evidence="1" key="1">
    <citation type="submission" date="2022-11" db="EMBL/GenBank/DDBJ databases">
        <title>Corynebacterium sp. isolated from Penguins.</title>
        <authorList>
            <person name="Sedlar K."/>
            <person name="Svec P."/>
        </authorList>
    </citation>
    <scope>NUCLEOTIDE SEQUENCE</scope>
    <source>
        <strain evidence="1">P7374</strain>
    </source>
</reference>
<name>A0A9Q4C979_9CORY</name>
<dbReference type="EMBL" id="JAPMKU010000001">
    <property type="protein sequence ID" value="MCX7467775.1"/>
    <property type="molecule type" value="Genomic_DNA"/>
</dbReference>
<accession>A0A9Q4C979</accession>
<evidence type="ECO:0000313" key="1">
    <source>
        <dbReference type="EMBL" id="MCX7467775.1"/>
    </source>
</evidence>
<dbReference type="RefSeq" id="WP_200254930.1">
    <property type="nucleotide sequence ID" value="NZ_JAENIQ020000002.1"/>
</dbReference>
<evidence type="ECO:0000313" key="2">
    <source>
        <dbReference type="Proteomes" id="UP001071478"/>
    </source>
</evidence>
<comment type="caution">
    <text evidence="1">The sequence shown here is derived from an EMBL/GenBank/DDBJ whole genome shotgun (WGS) entry which is preliminary data.</text>
</comment>
<sequence>MDFRPLVHSPLQNAAVWLAGWLHGRVSYDDLLDAFGEYGTRHTLIIGDPPADGHHPRTHGLTGLLRHLRETTAPLLPRLIPGEPVLRLVFGGPGQVPGLIAGSPAAEAARDMNFSALVIRDADPEVHHVLLPDTDLGSRSRPVTWRWYTERGRVPEPEHLGPGEADRLLADATRCAAELIEERGFRPNPLPSPRLTVGRLDDLYAGPGLPDSVSPRAAKLFARADRVAAIIESVMGEAGDHSLDAELTRLLTHLRTARMAGVAYAVGEYGRAR</sequence>
<organism evidence="1 2">
    <name type="scientific">Corynebacterium pygosceleis</name>
    <dbReference type="NCBI Taxonomy" id="2800406"/>
    <lineage>
        <taxon>Bacteria</taxon>
        <taxon>Bacillati</taxon>
        <taxon>Actinomycetota</taxon>
        <taxon>Actinomycetes</taxon>
        <taxon>Mycobacteriales</taxon>
        <taxon>Corynebacteriaceae</taxon>
        <taxon>Corynebacterium</taxon>
    </lineage>
</organism>
<dbReference type="AlphaFoldDB" id="A0A9Q4C979"/>
<protein>
    <submittedName>
        <fullName evidence="1">Uncharacterized protein</fullName>
    </submittedName>
</protein>
<dbReference type="Proteomes" id="UP001071478">
    <property type="component" value="Unassembled WGS sequence"/>
</dbReference>
<proteinExistence type="predicted"/>
<gene>
    <name evidence="1" type="ORF">OS129_02620</name>
</gene>